<dbReference type="Gene3D" id="6.10.140.2220">
    <property type="match status" value="1"/>
</dbReference>
<dbReference type="AlphaFoldDB" id="A0A9N8HG97"/>
<evidence type="ECO:0000256" key="2">
    <source>
        <dbReference type="ARBA" id="ARBA00022771"/>
    </source>
</evidence>
<evidence type="ECO:0000256" key="4">
    <source>
        <dbReference type="PROSITE-ProRule" id="PRU00134"/>
    </source>
</evidence>
<name>A0A9N8HG97_9STRA</name>
<dbReference type="OrthoDB" id="5282002at2759"/>
<evidence type="ECO:0000256" key="3">
    <source>
        <dbReference type="ARBA" id="ARBA00022833"/>
    </source>
</evidence>
<evidence type="ECO:0000313" key="8">
    <source>
        <dbReference type="Proteomes" id="UP001153069"/>
    </source>
</evidence>
<dbReference type="InterPro" id="IPR002893">
    <property type="entry name" value="Znf_MYND"/>
</dbReference>
<dbReference type="Proteomes" id="UP001153069">
    <property type="component" value="Unassembled WGS sequence"/>
</dbReference>
<proteinExistence type="predicted"/>
<dbReference type="GO" id="GO:0008270">
    <property type="term" value="F:zinc ion binding"/>
    <property type="evidence" value="ECO:0007669"/>
    <property type="project" value="UniProtKB-KW"/>
</dbReference>
<evidence type="ECO:0000256" key="1">
    <source>
        <dbReference type="ARBA" id="ARBA00022723"/>
    </source>
</evidence>
<comment type="caution">
    <text evidence="7">The sequence shown here is derived from an EMBL/GenBank/DDBJ whole genome shotgun (WGS) entry which is preliminary data.</text>
</comment>
<accession>A0A9N8HG97</accession>
<evidence type="ECO:0000259" key="6">
    <source>
        <dbReference type="PROSITE" id="PS50865"/>
    </source>
</evidence>
<dbReference type="PROSITE" id="PS50865">
    <property type="entry name" value="ZF_MYND_2"/>
    <property type="match status" value="1"/>
</dbReference>
<keyword evidence="1" id="KW-0479">Metal-binding</keyword>
<gene>
    <name evidence="7" type="ORF">SEMRO_388_G132350.1</name>
</gene>
<organism evidence="7 8">
    <name type="scientific">Seminavis robusta</name>
    <dbReference type="NCBI Taxonomy" id="568900"/>
    <lineage>
        <taxon>Eukaryota</taxon>
        <taxon>Sar</taxon>
        <taxon>Stramenopiles</taxon>
        <taxon>Ochrophyta</taxon>
        <taxon>Bacillariophyta</taxon>
        <taxon>Bacillariophyceae</taxon>
        <taxon>Bacillariophycidae</taxon>
        <taxon>Naviculales</taxon>
        <taxon>Naviculaceae</taxon>
        <taxon>Seminavis</taxon>
    </lineage>
</organism>
<dbReference type="SUPFAM" id="SSF144232">
    <property type="entry name" value="HIT/MYND zinc finger-like"/>
    <property type="match status" value="1"/>
</dbReference>
<sequence>MKNRRSSKKKGGKKKDKKTAAEPLPKPVSPNSFIPVEIKAVLQQMNSDAAICRHGGTNRNDAIEEICANSPDWISMSFQISKEFQNEHPVDLYAMAASLCLIPRDGPYWDLAGEVMKAAILLEKNVFSSSDDDEAEKLLKIGWCVTKHCGSKRDVIVYLDQKIPCDCLKEMKKKMLQEPEIRCCCYCQKLVTKTMWCPNCESYEYCSKRCQLEHWSVHNIQCEYFCGRISMEDANQKLDAAKNNFE</sequence>
<dbReference type="Pfam" id="PF01753">
    <property type="entry name" value="zf-MYND"/>
    <property type="match status" value="1"/>
</dbReference>
<evidence type="ECO:0000256" key="5">
    <source>
        <dbReference type="SAM" id="MobiDB-lite"/>
    </source>
</evidence>
<keyword evidence="8" id="KW-1185">Reference proteome</keyword>
<reference evidence="7" key="1">
    <citation type="submission" date="2020-06" db="EMBL/GenBank/DDBJ databases">
        <authorList>
            <consortium name="Plant Systems Biology data submission"/>
        </authorList>
    </citation>
    <scope>NUCLEOTIDE SEQUENCE</scope>
    <source>
        <strain evidence="7">D6</strain>
    </source>
</reference>
<feature type="region of interest" description="Disordered" evidence="5">
    <location>
        <begin position="1"/>
        <end position="28"/>
    </location>
</feature>
<feature type="domain" description="MYND-type" evidence="6">
    <location>
        <begin position="184"/>
        <end position="222"/>
    </location>
</feature>
<keyword evidence="3" id="KW-0862">Zinc</keyword>
<feature type="compositionally biased region" description="Basic residues" evidence="5">
    <location>
        <begin position="1"/>
        <end position="17"/>
    </location>
</feature>
<dbReference type="EMBL" id="CAICTM010000387">
    <property type="protein sequence ID" value="CAB9509398.1"/>
    <property type="molecule type" value="Genomic_DNA"/>
</dbReference>
<evidence type="ECO:0000313" key="7">
    <source>
        <dbReference type="EMBL" id="CAB9509398.1"/>
    </source>
</evidence>
<protein>
    <recommendedName>
        <fullName evidence="6">MYND-type domain-containing protein</fullName>
    </recommendedName>
</protein>
<keyword evidence="2 4" id="KW-0863">Zinc-finger</keyword>